<dbReference type="Pfam" id="PF12697">
    <property type="entry name" value="Abhydrolase_6"/>
    <property type="match status" value="1"/>
</dbReference>
<dbReference type="SUPFAM" id="SSF53474">
    <property type="entry name" value="alpha/beta-Hydrolases"/>
    <property type="match status" value="1"/>
</dbReference>
<dbReference type="AlphaFoldDB" id="M2N3E2"/>
<dbReference type="PANTHER" id="PTHR43329">
    <property type="entry name" value="EPOXIDE HYDROLASE"/>
    <property type="match status" value="1"/>
</dbReference>
<feature type="domain" description="AB hydrolase-1" evidence="1">
    <location>
        <begin position="44"/>
        <end position="318"/>
    </location>
</feature>
<evidence type="ECO:0000313" key="2">
    <source>
        <dbReference type="EMBL" id="EMC98478.1"/>
    </source>
</evidence>
<dbReference type="Gene3D" id="3.40.50.1820">
    <property type="entry name" value="alpha/beta hydrolase"/>
    <property type="match status" value="1"/>
</dbReference>
<gene>
    <name evidence="2" type="ORF">BAUCODRAFT_32526</name>
</gene>
<dbReference type="EMBL" id="KB445553">
    <property type="protein sequence ID" value="EMC98478.1"/>
    <property type="molecule type" value="Genomic_DNA"/>
</dbReference>
<reference evidence="2 3" key="1">
    <citation type="journal article" date="2012" name="PLoS Pathog.">
        <title>Diverse lifestyles and strategies of plant pathogenesis encoded in the genomes of eighteen Dothideomycetes fungi.</title>
        <authorList>
            <person name="Ohm R.A."/>
            <person name="Feau N."/>
            <person name="Henrissat B."/>
            <person name="Schoch C.L."/>
            <person name="Horwitz B.A."/>
            <person name="Barry K.W."/>
            <person name="Condon B.J."/>
            <person name="Copeland A.C."/>
            <person name="Dhillon B."/>
            <person name="Glaser F."/>
            <person name="Hesse C.N."/>
            <person name="Kosti I."/>
            <person name="LaButti K."/>
            <person name="Lindquist E.A."/>
            <person name="Lucas S."/>
            <person name="Salamov A.A."/>
            <person name="Bradshaw R.E."/>
            <person name="Ciuffetti L."/>
            <person name="Hamelin R.C."/>
            <person name="Kema G.H.J."/>
            <person name="Lawrence C."/>
            <person name="Scott J.A."/>
            <person name="Spatafora J.W."/>
            <person name="Turgeon B.G."/>
            <person name="de Wit P.J.G.M."/>
            <person name="Zhong S."/>
            <person name="Goodwin S.B."/>
            <person name="Grigoriev I.V."/>
        </authorList>
    </citation>
    <scope>NUCLEOTIDE SEQUENCE [LARGE SCALE GENOMIC DNA]</scope>
    <source>
        <strain evidence="2 3">UAMH 10762</strain>
    </source>
</reference>
<evidence type="ECO:0000259" key="1">
    <source>
        <dbReference type="Pfam" id="PF12697"/>
    </source>
</evidence>
<dbReference type="RefSeq" id="XP_007674505.1">
    <property type="nucleotide sequence ID" value="XM_007676315.1"/>
</dbReference>
<organism evidence="2 3">
    <name type="scientific">Baudoinia panamericana (strain UAMH 10762)</name>
    <name type="common">Angels' share fungus</name>
    <name type="synonym">Baudoinia compniacensis (strain UAMH 10762)</name>
    <dbReference type="NCBI Taxonomy" id="717646"/>
    <lineage>
        <taxon>Eukaryota</taxon>
        <taxon>Fungi</taxon>
        <taxon>Dikarya</taxon>
        <taxon>Ascomycota</taxon>
        <taxon>Pezizomycotina</taxon>
        <taxon>Dothideomycetes</taxon>
        <taxon>Dothideomycetidae</taxon>
        <taxon>Mycosphaerellales</taxon>
        <taxon>Teratosphaeriaceae</taxon>
        <taxon>Baudoinia</taxon>
    </lineage>
</organism>
<accession>M2N3E2</accession>
<protein>
    <recommendedName>
        <fullName evidence="1">AB hydrolase-1 domain-containing protein</fullName>
    </recommendedName>
</protein>
<keyword evidence="3" id="KW-1185">Reference proteome</keyword>
<name>M2N3E2_BAUPA</name>
<dbReference type="OrthoDB" id="408373at2759"/>
<dbReference type="OMA" id="RGARICH"/>
<sequence length="330" mass="36406">MGSALNLSLTTIDSDVIQHVTKTSSGCTVRSYSHDTGSGPVLCMVHGYPQSSYMYILSFSQPARAERSRWRHVVPMLKDKFSMFAPELPGYGISSLPAKSDKRTVGGILMEALQSVFGKERSIIWCSHDRGARVGHRLAVDNKPEHKIIAAIFMDIVPTAEQWRVFANPAAAVAYYHWPFLAGPTAPQLIEAMGGRVYCQDNLNRSKGANEAGAARLRENDAVDHYCTLFDKAETISGSCADYAAGAFEDVVEQEKDQQAGRKVTVPTMVIYSKKNLGRMHDVEGVWKKWVDGDLRGEAIPNGYGHYLPEECPEEVAKLVLDFAGNYAKQ</sequence>
<dbReference type="STRING" id="717646.M2N3E2"/>
<evidence type="ECO:0000313" key="3">
    <source>
        <dbReference type="Proteomes" id="UP000011761"/>
    </source>
</evidence>
<proteinExistence type="predicted"/>
<dbReference type="InterPro" id="IPR029058">
    <property type="entry name" value="AB_hydrolase_fold"/>
</dbReference>
<dbReference type="Proteomes" id="UP000011761">
    <property type="component" value="Unassembled WGS sequence"/>
</dbReference>
<dbReference type="InterPro" id="IPR000073">
    <property type="entry name" value="AB_hydrolase_1"/>
</dbReference>
<dbReference type="KEGG" id="bcom:BAUCODRAFT_32526"/>
<dbReference type="HOGENOM" id="CLU_020336_7_1_1"/>
<dbReference type="eggNOG" id="ENOG502S6U1">
    <property type="taxonomic scope" value="Eukaryota"/>
</dbReference>
<dbReference type="GeneID" id="19111802"/>